<evidence type="ECO:0000313" key="1">
    <source>
        <dbReference type="EMBL" id="OAB81526.1"/>
    </source>
</evidence>
<comment type="caution">
    <text evidence="1">The sequence shown here is derived from an EMBL/GenBank/DDBJ whole genome shotgun (WGS) entry which is preliminary data.</text>
</comment>
<organism evidence="1 2">
    <name type="scientific">Cochleicola gelatinilyticus</name>
    <dbReference type="NCBI Taxonomy" id="1763537"/>
    <lineage>
        <taxon>Bacteria</taxon>
        <taxon>Pseudomonadati</taxon>
        <taxon>Bacteroidota</taxon>
        <taxon>Flavobacteriia</taxon>
        <taxon>Flavobacteriales</taxon>
        <taxon>Flavobacteriaceae</taxon>
        <taxon>Cochleicola</taxon>
    </lineage>
</organism>
<evidence type="ECO:0000313" key="2">
    <source>
        <dbReference type="Proteomes" id="UP000077013"/>
    </source>
</evidence>
<accession>A0A167K9D9</accession>
<dbReference type="AlphaFoldDB" id="A0A167K9D9"/>
<name>A0A167K9D9_9FLAO</name>
<dbReference type="EMBL" id="LRXL01000012">
    <property type="protein sequence ID" value="OAB81526.1"/>
    <property type="molecule type" value="Genomic_DNA"/>
</dbReference>
<gene>
    <name evidence="1" type="ORF">ULVI_01525</name>
</gene>
<proteinExistence type="predicted"/>
<sequence length="61" mass="6840">MGYFLFNQSFTKSGAIMASEKVYAPVLGDFTILTALVRRFDPVCNDATDFFAMAYPYLISL</sequence>
<reference evidence="1 2" key="1">
    <citation type="submission" date="2016-02" db="EMBL/GenBank/DDBJ databases">
        <title>Ulvibacter sp. LPB0005, isolated from Thais luteostoma.</title>
        <authorList>
            <person name="Shin S.-K."/>
            <person name="Yi H."/>
        </authorList>
    </citation>
    <scope>NUCLEOTIDE SEQUENCE [LARGE SCALE GENOMIC DNA]</scope>
    <source>
        <strain evidence="1 2">LPB0005</strain>
    </source>
</reference>
<dbReference type="Proteomes" id="UP000077013">
    <property type="component" value="Unassembled WGS sequence"/>
</dbReference>
<protein>
    <submittedName>
        <fullName evidence="1">Uncharacterized protein</fullName>
    </submittedName>
</protein>
<keyword evidence="2" id="KW-1185">Reference proteome</keyword>